<evidence type="ECO:0000313" key="1">
    <source>
        <dbReference type="EMBL" id="OAX85125.1"/>
    </source>
</evidence>
<dbReference type="Proteomes" id="UP000091918">
    <property type="component" value="Unassembled WGS sequence"/>
</dbReference>
<proteinExistence type="predicted"/>
<dbReference type="AlphaFoldDB" id="A0A1B7P7V4"/>
<dbReference type="PANTHER" id="PTHR43591:SF50">
    <property type="entry name" value="METHYLTRANSFERASE DOMAIN-CONTAINING PROTEIN-RELATED"/>
    <property type="match status" value="1"/>
</dbReference>
<dbReference type="Gene3D" id="3.40.50.150">
    <property type="entry name" value="Vaccinia Virus protein VP39"/>
    <property type="match status" value="1"/>
</dbReference>
<dbReference type="InterPro" id="IPR029063">
    <property type="entry name" value="SAM-dependent_MTases_sf"/>
</dbReference>
<name>A0A1B7P7V4_9EURO</name>
<keyword evidence="2" id="KW-1185">Reference proteome</keyword>
<protein>
    <recommendedName>
        <fullName evidence="3">Methyltransferase domain-containing protein</fullName>
    </recommendedName>
</protein>
<accession>A0A1B7P7V4</accession>
<reference evidence="1 2" key="1">
    <citation type="submission" date="2015-07" db="EMBL/GenBank/DDBJ databases">
        <title>Emmonsia species relationships and genome sequence.</title>
        <authorList>
            <person name="Cuomo C.A."/>
            <person name="Schwartz I.S."/>
            <person name="Kenyon C."/>
            <person name="de Hoog G.S."/>
            <person name="Govender N.P."/>
            <person name="Botha A."/>
            <person name="Moreno L."/>
            <person name="de Vries M."/>
            <person name="Munoz J.F."/>
            <person name="Stielow J.B."/>
        </authorList>
    </citation>
    <scope>NUCLEOTIDE SEQUENCE [LARGE SCALE GENOMIC DNA]</scope>
    <source>
        <strain evidence="1 2">CBS 136260</strain>
    </source>
</reference>
<dbReference type="OrthoDB" id="417697at2759"/>
<sequence>MADRISTGKNEIYTFQEGEAESRRLANQHPVFVRWAGGLIEPAIPKNEIKRVADVATGTGDWLIDTAIELENPTNVYQGFDISASKFPSDVPNGVGSFEFLQHNALERFPAQFHSQFDLINVRLVIQAFKATEIPVVMSNLVEMLRPGGYLQWGDLLWTEFYADPPQKDVENVLELIRKHMHFYGVALDLPILVESTMREVGMQDIIVKKNLPADAVPPFNPAEVSVQAKPALLSMLHKVLETQMLSENKPIDAAEIESKRVEISNRFEHALASGNNLFCVYCVVVGRKPLE</sequence>
<dbReference type="STRING" id="1658172.A0A1B7P7V4"/>
<dbReference type="PANTHER" id="PTHR43591">
    <property type="entry name" value="METHYLTRANSFERASE"/>
    <property type="match status" value="1"/>
</dbReference>
<dbReference type="SUPFAM" id="SSF53335">
    <property type="entry name" value="S-adenosyl-L-methionine-dependent methyltransferases"/>
    <property type="match status" value="1"/>
</dbReference>
<dbReference type="EMBL" id="LGUA01000026">
    <property type="protein sequence ID" value="OAX85125.1"/>
    <property type="molecule type" value="Genomic_DNA"/>
</dbReference>
<evidence type="ECO:0008006" key="3">
    <source>
        <dbReference type="Google" id="ProtNLM"/>
    </source>
</evidence>
<gene>
    <name evidence="1" type="ORF">ACJ72_00497</name>
</gene>
<evidence type="ECO:0000313" key="2">
    <source>
        <dbReference type="Proteomes" id="UP000091918"/>
    </source>
</evidence>
<comment type="caution">
    <text evidence="1">The sequence shown here is derived from an EMBL/GenBank/DDBJ whole genome shotgun (WGS) entry which is preliminary data.</text>
</comment>
<organism evidence="1 2">
    <name type="scientific">Emergomyces africanus</name>
    <dbReference type="NCBI Taxonomy" id="1955775"/>
    <lineage>
        <taxon>Eukaryota</taxon>
        <taxon>Fungi</taxon>
        <taxon>Dikarya</taxon>
        <taxon>Ascomycota</taxon>
        <taxon>Pezizomycotina</taxon>
        <taxon>Eurotiomycetes</taxon>
        <taxon>Eurotiomycetidae</taxon>
        <taxon>Onygenales</taxon>
        <taxon>Ajellomycetaceae</taxon>
        <taxon>Emergomyces</taxon>
    </lineage>
</organism>